<keyword evidence="2" id="KW-0812">Transmembrane</keyword>
<organism evidence="3 4">
    <name type="scientific">Eumeta variegata</name>
    <name type="common">Bagworm moth</name>
    <name type="synonym">Eumeta japonica</name>
    <dbReference type="NCBI Taxonomy" id="151549"/>
    <lineage>
        <taxon>Eukaryota</taxon>
        <taxon>Metazoa</taxon>
        <taxon>Ecdysozoa</taxon>
        <taxon>Arthropoda</taxon>
        <taxon>Hexapoda</taxon>
        <taxon>Insecta</taxon>
        <taxon>Pterygota</taxon>
        <taxon>Neoptera</taxon>
        <taxon>Endopterygota</taxon>
        <taxon>Lepidoptera</taxon>
        <taxon>Glossata</taxon>
        <taxon>Ditrysia</taxon>
        <taxon>Tineoidea</taxon>
        <taxon>Psychidae</taxon>
        <taxon>Oiketicinae</taxon>
        <taxon>Eumeta</taxon>
    </lineage>
</organism>
<keyword evidence="2" id="KW-1133">Transmembrane helix</keyword>
<gene>
    <name evidence="3" type="ORF">EVAR_9283_1</name>
</gene>
<keyword evidence="2" id="KW-0472">Membrane</keyword>
<dbReference type="EMBL" id="BGZK01000072">
    <property type="protein sequence ID" value="GBP15505.1"/>
    <property type="molecule type" value="Genomic_DNA"/>
</dbReference>
<sequence>MRACGTTEDSAGRIGNEIKSGRRTRKPNGGPDITGVRYDHAPAAARPAAPCLGAARPVPAASLRFELDVYDRFILSLIADAILYPIVEWVLSIVFRAVLI</sequence>
<keyword evidence="4" id="KW-1185">Reference proteome</keyword>
<feature type="transmembrane region" description="Helical" evidence="2">
    <location>
        <begin position="73"/>
        <end position="99"/>
    </location>
</feature>
<proteinExistence type="predicted"/>
<reference evidence="3 4" key="1">
    <citation type="journal article" date="2019" name="Commun. Biol.">
        <title>The bagworm genome reveals a unique fibroin gene that provides high tensile strength.</title>
        <authorList>
            <person name="Kono N."/>
            <person name="Nakamura H."/>
            <person name="Ohtoshi R."/>
            <person name="Tomita M."/>
            <person name="Numata K."/>
            <person name="Arakawa K."/>
        </authorList>
    </citation>
    <scope>NUCLEOTIDE SEQUENCE [LARGE SCALE GENOMIC DNA]</scope>
</reference>
<evidence type="ECO:0000256" key="1">
    <source>
        <dbReference type="SAM" id="MobiDB-lite"/>
    </source>
</evidence>
<comment type="caution">
    <text evidence="3">The sequence shown here is derived from an EMBL/GenBank/DDBJ whole genome shotgun (WGS) entry which is preliminary data.</text>
</comment>
<evidence type="ECO:0000313" key="4">
    <source>
        <dbReference type="Proteomes" id="UP000299102"/>
    </source>
</evidence>
<evidence type="ECO:0000313" key="3">
    <source>
        <dbReference type="EMBL" id="GBP15505.1"/>
    </source>
</evidence>
<name>A0A4C1TN02_EUMVA</name>
<evidence type="ECO:0000256" key="2">
    <source>
        <dbReference type="SAM" id="Phobius"/>
    </source>
</evidence>
<dbReference type="Proteomes" id="UP000299102">
    <property type="component" value="Unassembled WGS sequence"/>
</dbReference>
<accession>A0A4C1TN02</accession>
<dbReference type="AlphaFoldDB" id="A0A4C1TN02"/>
<protein>
    <submittedName>
        <fullName evidence="3">Uncharacterized protein</fullName>
    </submittedName>
</protein>
<feature type="region of interest" description="Disordered" evidence="1">
    <location>
        <begin position="1"/>
        <end position="33"/>
    </location>
</feature>